<evidence type="ECO:0000313" key="3">
    <source>
        <dbReference type="Proteomes" id="UP000019249"/>
    </source>
</evidence>
<evidence type="ECO:0008006" key="4">
    <source>
        <dbReference type="Google" id="ProtNLM"/>
    </source>
</evidence>
<organism evidence="2 3">
    <name type="scientific">Listeria floridensis FSL S10-1187</name>
    <dbReference type="NCBI Taxonomy" id="1265817"/>
    <lineage>
        <taxon>Bacteria</taxon>
        <taxon>Bacillati</taxon>
        <taxon>Bacillota</taxon>
        <taxon>Bacilli</taxon>
        <taxon>Bacillales</taxon>
        <taxon>Listeriaceae</taxon>
        <taxon>Listeria</taxon>
    </lineage>
</organism>
<name>A0ABP3B162_9LIST</name>
<dbReference type="Proteomes" id="UP000019249">
    <property type="component" value="Unassembled WGS sequence"/>
</dbReference>
<dbReference type="RefSeq" id="WP_036095418.1">
    <property type="nucleotide sequence ID" value="NZ_AODF01000001.1"/>
</dbReference>
<keyword evidence="3" id="KW-1185">Reference proteome</keyword>
<protein>
    <recommendedName>
        <fullName evidence="4">DUF3267 domain-containing protein</fullName>
    </recommendedName>
</protein>
<evidence type="ECO:0000313" key="2">
    <source>
        <dbReference type="EMBL" id="EUJ33599.1"/>
    </source>
</evidence>
<keyword evidence="1" id="KW-1133">Transmembrane helix</keyword>
<sequence>MRCLKSVNTDRRDAYHRAVLKGVLSWFFMLCLLFLIHNFFVPGEFSPKYNGIAFLGLVLLYPIHKGLHILASFKYRSGMEINLIRRFYIVPCIQVRVKSVIPKGYYLFSLLFPFFFILALLVLWALFIPIWNSPVFLILLAAHIGMSYPDFIIANNLRNLPKNCFVEDAKRGYSILISD</sequence>
<dbReference type="Pfam" id="PF11667">
    <property type="entry name" value="DUF3267"/>
    <property type="match status" value="1"/>
</dbReference>
<feature type="transmembrane region" description="Helical" evidence="1">
    <location>
        <begin position="20"/>
        <end position="40"/>
    </location>
</feature>
<dbReference type="InterPro" id="IPR021683">
    <property type="entry name" value="DUF3267"/>
</dbReference>
<feature type="transmembrane region" description="Helical" evidence="1">
    <location>
        <begin position="134"/>
        <end position="153"/>
    </location>
</feature>
<proteinExistence type="predicted"/>
<accession>A0ABP3B162</accession>
<reference evidence="2 3" key="1">
    <citation type="journal article" date="2014" name="Int. J. Syst. Evol. Microbiol.">
        <title>Listeria floridensis sp. nov., Listeria aquatica sp. nov., Listeria cornellensis sp. nov., Listeria riparia sp. nov. and Listeria grandensis sp. nov., from agricultural and natural environments.</title>
        <authorList>
            <person name="den Bakker H.C."/>
            <person name="Warchocki S."/>
            <person name="Wright E.M."/>
            <person name="Allred A.F."/>
            <person name="Ahlstrom C."/>
            <person name="Manuel C.S."/>
            <person name="Stasiewicz M.J."/>
            <person name="Burrell A."/>
            <person name="Roof S."/>
            <person name="Strawn L."/>
            <person name="Fortes E.D."/>
            <person name="Nightingale K.K."/>
            <person name="Kephart D."/>
            <person name="Wiedmann M."/>
        </authorList>
    </citation>
    <scope>NUCLEOTIDE SEQUENCE [LARGE SCALE GENOMIC DNA]</scope>
    <source>
        <strain evidence="2 3">FSL S10-1187</strain>
    </source>
</reference>
<feature type="transmembrane region" description="Helical" evidence="1">
    <location>
        <begin position="52"/>
        <end position="73"/>
    </location>
</feature>
<comment type="caution">
    <text evidence="2">The sequence shown here is derived from an EMBL/GenBank/DDBJ whole genome shotgun (WGS) entry which is preliminary data.</text>
</comment>
<evidence type="ECO:0000256" key="1">
    <source>
        <dbReference type="SAM" id="Phobius"/>
    </source>
</evidence>
<gene>
    <name evidence="2" type="ORF">MFLO_00035</name>
</gene>
<keyword evidence="1" id="KW-0812">Transmembrane</keyword>
<feature type="transmembrane region" description="Helical" evidence="1">
    <location>
        <begin position="105"/>
        <end position="128"/>
    </location>
</feature>
<dbReference type="EMBL" id="AODF01000001">
    <property type="protein sequence ID" value="EUJ33599.1"/>
    <property type="molecule type" value="Genomic_DNA"/>
</dbReference>
<keyword evidence="1" id="KW-0472">Membrane</keyword>